<evidence type="ECO:0000313" key="10">
    <source>
        <dbReference type="EMBL" id="HIU69361.1"/>
    </source>
</evidence>
<dbReference type="Gene3D" id="3.30.479.20">
    <property type="entry name" value="Elongation factor Ts, dimerisation domain"/>
    <property type="match status" value="2"/>
</dbReference>
<dbReference type="FunFam" id="1.10.8.10:FF:000001">
    <property type="entry name" value="Elongation factor Ts"/>
    <property type="match status" value="1"/>
</dbReference>
<dbReference type="Proteomes" id="UP000824125">
    <property type="component" value="Unassembled WGS sequence"/>
</dbReference>
<feature type="domain" description="Translation elongation factor EFTs/EF1B dimerisation" evidence="9">
    <location>
        <begin position="72"/>
        <end position="291"/>
    </location>
</feature>
<dbReference type="HAMAP" id="MF_00050">
    <property type="entry name" value="EF_Ts"/>
    <property type="match status" value="1"/>
</dbReference>
<dbReference type="EMBL" id="DVNM01000028">
    <property type="protein sequence ID" value="HIU69361.1"/>
    <property type="molecule type" value="Genomic_DNA"/>
</dbReference>
<dbReference type="PANTHER" id="PTHR11741">
    <property type="entry name" value="ELONGATION FACTOR TS"/>
    <property type="match status" value="1"/>
</dbReference>
<dbReference type="PANTHER" id="PTHR11741:SF0">
    <property type="entry name" value="ELONGATION FACTOR TS, MITOCHONDRIAL"/>
    <property type="match status" value="1"/>
</dbReference>
<reference evidence="10" key="1">
    <citation type="submission" date="2020-10" db="EMBL/GenBank/DDBJ databases">
        <authorList>
            <person name="Gilroy R."/>
        </authorList>
    </citation>
    <scope>NUCLEOTIDE SEQUENCE</scope>
    <source>
        <strain evidence="10">CHK176-6737</strain>
    </source>
</reference>
<evidence type="ECO:0000256" key="4">
    <source>
        <dbReference type="ARBA" id="ARBA00022917"/>
    </source>
</evidence>
<dbReference type="InterPro" id="IPR001816">
    <property type="entry name" value="Transl_elong_EFTs/EF1B"/>
</dbReference>
<dbReference type="CDD" id="cd14275">
    <property type="entry name" value="UBA_EF-Ts"/>
    <property type="match status" value="1"/>
</dbReference>
<proteinExistence type="inferred from homology"/>
<gene>
    <name evidence="6" type="primary">tsf</name>
    <name evidence="10" type="ORF">IAD23_05315</name>
</gene>
<evidence type="ECO:0000256" key="8">
    <source>
        <dbReference type="RuleBase" id="RU000643"/>
    </source>
</evidence>
<keyword evidence="4 6" id="KW-0648">Protein biosynthesis</keyword>
<comment type="similarity">
    <text evidence="1 6 7">Belongs to the EF-Ts family.</text>
</comment>
<dbReference type="AlphaFoldDB" id="A0A9D1MV46"/>
<dbReference type="Gene3D" id="1.10.8.10">
    <property type="entry name" value="DNA helicase RuvA subunit, C-terminal domain"/>
    <property type="match status" value="1"/>
</dbReference>
<dbReference type="GO" id="GO:0003746">
    <property type="term" value="F:translation elongation factor activity"/>
    <property type="evidence" value="ECO:0007669"/>
    <property type="project" value="UniProtKB-UniRule"/>
</dbReference>
<comment type="function">
    <text evidence="5 6 7">Associates with the EF-Tu.GDP complex and induces the exchange of GDP to GTP. It remains bound to the aminoacyl-tRNA.EF-Tu.GTP complex up to the GTP hydrolysis stage on the ribosome.</text>
</comment>
<evidence type="ECO:0000259" key="9">
    <source>
        <dbReference type="Pfam" id="PF00889"/>
    </source>
</evidence>
<evidence type="ECO:0000256" key="3">
    <source>
        <dbReference type="ARBA" id="ARBA00022768"/>
    </source>
</evidence>
<dbReference type="Pfam" id="PF00889">
    <property type="entry name" value="EF_TS"/>
    <property type="match status" value="1"/>
</dbReference>
<reference evidence="10" key="2">
    <citation type="journal article" date="2021" name="PeerJ">
        <title>Extensive microbial diversity within the chicken gut microbiome revealed by metagenomics and culture.</title>
        <authorList>
            <person name="Gilroy R."/>
            <person name="Ravi A."/>
            <person name="Getino M."/>
            <person name="Pursley I."/>
            <person name="Horton D.L."/>
            <person name="Alikhan N.F."/>
            <person name="Baker D."/>
            <person name="Gharbi K."/>
            <person name="Hall N."/>
            <person name="Watson M."/>
            <person name="Adriaenssens E.M."/>
            <person name="Foster-Nyarko E."/>
            <person name="Jarju S."/>
            <person name="Secka A."/>
            <person name="Antonio M."/>
            <person name="Oren A."/>
            <person name="Chaudhuri R.R."/>
            <person name="La Ragione R."/>
            <person name="Hildebrand F."/>
            <person name="Pallen M.J."/>
        </authorList>
    </citation>
    <scope>NUCLEOTIDE SEQUENCE</scope>
    <source>
        <strain evidence="10">CHK176-6737</strain>
    </source>
</reference>
<comment type="subcellular location">
    <subcellularLocation>
        <location evidence="6 8">Cytoplasm</location>
    </subcellularLocation>
</comment>
<keyword evidence="3 6" id="KW-0251">Elongation factor</keyword>
<evidence type="ECO:0000313" key="11">
    <source>
        <dbReference type="Proteomes" id="UP000824125"/>
    </source>
</evidence>
<evidence type="ECO:0000256" key="7">
    <source>
        <dbReference type="RuleBase" id="RU000642"/>
    </source>
</evidence>
<feature type="region of interest" description="Involved in Mg(2+) ion dislocation from EF-Tu" evidence="6">
    <location>
        <begin position="81"/>
        <end position="84"/>
    </location>
</feature>
<evidence type="ECO:0000256" key="1">
    <source>
        <dbReference type="ARBA" id="ARBA00005532"/>
    </source>
</evidence>
<dbReference type="PROSITE" id="PS01127">
    <property type="entry name" value="EF_TS_2"/>
    <property type="match status" value="1"/>
</dbReference>
<comment type="caution">
    <text evidence="10">The sequence shown here is derived from an EMBL/GenBank/DDBJ whole genome shotgun (WGS) entry which is preliminary data.</text>
</comment>
<dbReference type="GO" id="GO:0005737">
    <property type="term" value="C:cytoplasm"/>
    <property type="evidence" value="ECO:0007669"/>
    <property type="project" value="UniProtKB-SubCell"/>
</dbReference>
<dbReference type="InterPro" id="IPR009060">
    <property type="entry name" value="UBA-like_sf"/>
</dbReference>
<dbReference type="Gene3D" id="1.10.286.20">
    <property type="match status" value="1"/>
</dbReference>
<dbReference type="InterPro" id="IPR036402">
    <property type="entry name" value="EF-Ts_dimer_sf"/>
</dbReference>
<keyword evidence="6" id="KW-0963">Cytoplasm</keyword>
<dbReference type="NCBIfam" id="TIGR00116">
    <property type="entry name" value="tsf"/>
    <property type="match status" value="1"/>
</dbReference>
<protein>
    <recommendedName>
        <fullName evidence="2 6">Elongation factor Ts</fullName>
        <shortName evidence="6">EF-Ts</shortName>
    </recommendedName>
</protein>
<dbReference type="InterPro" id="IPR014039">
    <property type="entry name" value="Transl_elong_EFTs/EF1B_dimer"/>
</dbReference>
<dbReference type="SUPFAM" id="SSF46934">
    <property type="entry name" value="UBA-like"/>
    <property type="match status" value="1"/>
</dbReference>
<dbReference type="InterPro" id="IPR018101">
    <property type="entry name" value="Transl_elong_Ts_CS"/>
</dbReference>
<dbReference type="SUPFAM" id="SSF54713">
    <property type="entry name" value="Elongation factor Ts (EF-Ts), dimerisation domain"/>
    <property type="match status" value="2"/>
</dbReference>
<organism evidence="10 11">
    <name type="scientific">Candidatus Scybalenecus merdavium</name>
    <dbReference type="NCBI Taxonomy" id="2840939"/>
    <lineage>
        <taxon>Bacteria</taxon>
        <taxon>Bacillati</taxon>
        <taxon>Bacillota</taxon>
        <taxon>Clostridia</taxon>
        <taxon>Eubacteriales</taxon>
        <taxon>Oscillospiraceae</taxon>
        <taxon>Oscillospiraceae incertae sedis</taxon>
        <taxon>Candidatus Scybalenecus</taxon>
    </lineage>
</organism>
<name>A0A9D1MV46_9FIRM</name>
<accession>A0A9D1MV46</accession>
<sequence length="310" mass="33472">MAFTAKDVKALREKTGVGMMECKKALTEADGDMDKAIDFLREKGLAAAAKKASRIAAEGVVLSYYDKAAKKAVIVEVNSETDFVAKNEKFTNFVEGVAKTILACAPADVEALADCKYDGTDKTVTETLNELILSIGENMKIRRFETMDGVVSTYVHAGGSVGVLVGFDADAAMLDNADFNEMAKDVAMQVAAMSPAYLDEASVPADVVAHEKEILAIQIKEDPKMANKPEQVIEKIAAGKMSKYYKENCLVDQEFVKATNHESVGQYVADVAKKLGADVKINGFVRFAKGEGLQKKEENFAEEIAKAVKG</sequence>
<evidence type="ECO:0000256" key="2">
    <source>
        <dbReference type="ARBA" id="ARBA00016956"/>
    </source>
</evidence>
<dbReference type="PROSITE" id="PS01126">
    <property type="entry name" value="EF_TS_1"/>
    <property type="match status" value="1"/>
</dbReference>
<evidence type="ECO:0000256" key="5">
    <source>
        <dbReference type="ARBA" id="ARBA00025453"/>
    </source>
</evidence>
<evidence type="ECO:0000256" key="6">
    <source>
        <dbReference type="HAMAP-Rule" id="MF_00050"/>
    </source>
</evidence>